<evidence type="ECO:0000256" key="3">
    <source>
        <dbReference type="ARBA" id="ARBA00022842"/>
    </source>
</evidence>
<dbReference type="RefSeq" id="WP_244537134.1">
    <property type="nucleotide sequence ID" value="NZ_FOTK01000011.1"/>
</dbReference>
<dbReference type="EMBL" id="FOTK01000011">
    <property type="protein sequence ID" value="SFL81753.1"/>
    <property type="molecule type" value="Genomic_DNA"/>
</dbReference>
<evidence type="ECO:0000256" key="2">
    <source>
        <dbReference type="ARBA" id="ARBA00022801"/>
    </source>
</evidence>
<keyword evidence="2" id="KW-0378">Hydrolase</keyword>
<dbReference type="PROSITE" id="PS00893">
    <property type="entry name" value="NUDIX_BOX"/>
    <property type="match status" value="1"/>
</dbReference>
<gene>
    <name evidence="5" type="ORF">SAMN05192568_1011117</name>
</gene>
<evidence type="ECO:0000313" key="6">
    <source>
        <dbReference type="Proteomes" id="UP000199048"/>
    </source>
</evidence>
<dbReference type="SUPFAM" id="SSF55811">
    <property type="entry name" value="Nudix"/>
    <property type="match status" value="1"/>
</dbReference>
<reference evidence="6" key="1">
    <citation type="submission" date="2016-10" db="EMBL/GenBank/DDBJ databases">
        <authorList>
            <person name="Varghese N."/>
            <person name="Submissions S."/>
        </authorList>
    </citation>
    <scope>NUCLEOTIDE SEQUENCE [LARGE SCALE GENOMIC DNA]</scope>
    <source>
        <strain evidence="6">BL36</strain>
    </source>
</reference>
<evidence type="ECO:0000313" key="5">
    <source>
        <dbReference type="EMBL" id="SFL81753.1"/>
    </source>
</evidence>
<dbReference type="CDD" id="cd04682">
    <property type="entry name" value="NUDIX_Hydrolase"/>
    <property type="match status" value="1"/>
</dbReference>
<dbReference type="InterPro" id="IPR000086">
    <property type="entry name" value="NUDIX_hydrolase_dom"/>
</dbReference>
<evidence type="ECO:0000259" key="4">
    <source>
        <dbReference type="PROSITE" id="PS51462"/>
    </source>
</evidence>
<name>A0A1I4KT04_9HYPH</name>
<dbReference type="Pfam" id="PF00293">
    <property type="entry name" value="NUDIX"/>
    <property type="match status" value="1"/>
</dbReference>
<keyword evidence="3" id="KW-0460">Magnesium</keyword>
<dbReference type="InterPro" id="IPR015797">
    <property type="entry name" value="NUDIX_hydrolase-like_dom_sf"/>
</dbReference>
<dbReference type="InterPro" id="IPR020084">
    <property type="entry name" value="NUDIX_hydrolase_CS"/>
</dbReference>
<dbReference type="GO" id="GO:0016787">
    <property type="term" value="F:hydrolase activity"/>
    <property type="evidence" value="ECO:0007669"/>
    <property type="project" value="UniProtKB-KW"/>
</dbReference>
<dbReference type="PANTHER" id="PTHR43046:SF12">
    <property type="entry name" value="GDP-MANNOSE MANNOSYL HYDROLASE"/>
    <property type="match status" value="1"/>
</dbReference>
<keyword evidence="6" id="KW-1185">Reference proteome</keyword>
<accession>A0A1I4KT04</accession>
<dbReference type="STRING" id="582667.SAMN05192568_1011117"/>
<dbReference type="Gene3D" id="3.90.79.10">
    <property type="entry name" value="Nucleoside Triphosphate Pyrophosphohydrolase"/>
    <property type="match status" value="1"/>
</dbReference>
<feature type="domain" description="Nudix hydrolase" evidence="4">
    <location>
        <begin position="9"/>
        <end position="143"/>
    </location>
</feature>
<proteinExistence type="predicted"/>
<comment type="cofactor">
    <cofactor evidence="1">
        <name>Mg(2+)</name>
        <dbReference type="ChEBI" id="CHEBI:18420"/>
    </cofactor>
</comment>
<protein>
    <submittedName>
        <fullName evidence="5">8-oxo-dGTP diphosphatase</fullName>
    </submittedName>
</protein>
<sequence>MPIDIWDGRPFTGAKIALVLGDEILVYRRDDRPDIPFPALWDLPGGGRENAESPADCALRETHEEFGLLIEPERIVWQRRYPSWSGTGASAFFCAASLRPVEVEKIRFGNEGTDWTLMPAARFIAHPQAVPHLRDRVSDYLRAFEKPAENSPF</sequence>
<organism evidence="5 6">
    <name type="scientific">Methylobacterium pseudosasicola</name>
    <dbReference type="NCBI Taxonomy" id="582667"/>
    <lineage>
        <taxon>Bacteria</taxon>
        <taxon>Pseudomonadati</taxon>
        <taxon>Pseudomonadota</taxon>
        <taxon>Alphaproteobacteria</taxon>
        <taxon>Hyphomicrobiales</taxon>
        <taxon>Methylobacteriaceae</taxon>
        <taxon>Methylobacterium</taxon>
    </lineage>
</organism>
<dbReference type="PROSITE" id="PS51462">
    <property type="entry name" value="NUDIX"/>
    <property type="match status" value="1"/>
</dbReference>
<dbReference type="Proteomes" id="UP000199048">
    <property type="component" value="Unassembled WGS sequence"/>
</dbReference>
<dbReference type="AlphaFoldDB" id="A0A1I4KT04"/>
<dbReference type="PANTHER" id="PTHR43046">
    <property type="entry name" value="GDP-MANNOSE MANNOSYL HYDROLASE"/>
    <property type="match status" value="1"/>
</dbReference>
<evidence type="ECO:0000256" key="1">
    <source>
        <dbReference type="ARBA" id="ARBA00001946"/>
    </source>
</evidence>